<proteinExistence type="predicted"/>
<accession>A0A645IVU8</accession>
<reference evidence="1" key="1">
    <citation type="submission" date="2019-08" db="EMBL/GenBank/DDBJ databases">
        <authorList>
            <person name="Kucharzyk K."/>
            <person name="Murdoch R.W."/>
            <person name="Higgins S."/>
            <person name="Loffler F."/>
        </authorList>
    </citation>
    <scope>NUCLEOTIDE SEQUENCE</scope>
</reference>
<gene>
    <name evidence="1" type="ORF">SDC9_202661</name>
</gene>
<dbReference type="EMBL" id="VSSQ01123748">
    <property type="protein sequence ID" value="MPN54982.1"/>
    <property type="molecule type" value="Genomic_DNA"/>
</dbReference>
<sequence length="106" mass="11320">MLEAHRDLVALFAEGSRQLVEHMRGGHVAYHRALPALVLVQVVVEHHQDLIGRDVAAVRVDDAQAVAVAVKGDAHVIAPRGHLAAQLMQALLAGCRHQPAKVGVPV</sequence>
<comment type="caution">
    <text evidence="1">The sequence shown here is derived from an EMBL/GenBank/DDBJ whole genome shotgun (WGS) entry which is preliminary data.</text>
</comment>
<name>A0A645IVU8_9ZZZZ</name>
<evidence type="ECO:0000313" key="1">
    <source>
        <dbReference type="EMBL" id="MPN54982.1"/>
    </source>
</evidence>
<dbReference type="AlphaFoldDB" id="A0A645IVU8"/>
<organism evidence="1">
    <name type="scientific">bioreactor metagenome</name>
    <dbReference type="NCBI Taxonomy" id="1076179"/>
    <lineage>
        <taxon>unclassified sequences</taxon>
        <taxon>metagenomes</taxon>
        <taxon>ecological metagenomes</taxon>
    </lineage>
</organism>
<protein>
    <submittedName>
        <fullName evidence="1">Uncharacterized protein</fullName>
    </submittedName>
</protein>